<dbReference type="Pfam" id="PF11278">
    <property type="entry name" value="DUF3079"/>
    <property type="match status" value="1"/>
</dbReference>
<dbReference type="InterPro" id="IPR021430">
    <property type="entry name" value="DUF3079"/>
</dbReference>
<dbReference type="AlphaFoldDB" id="A0A167I2D0"/>
<name>A0A167I2D0_9BURK</name>
<protein>
    <recommendedName>
        <fullName evidence="5">DUF3079 domain-containing protein</fullName>
    </recommendedName>
</protein>
<sequence>MSKRFPIHPANPHRVCWGCDKYCAADDMACGNGADRTQHPEELFGPDWHTWGLDAVTPAEPCAATPDPAYSKPET</sequence>
<evidence type="ECO:0000313" key="2">
    <source>
        <dbReference type="EMBL" id="OAD42036.1"/>
    </source>
</evidence>
<dbReference type="OrthoDB" id="6992469at2"/>
<dbReference type="EMBL" id="LVWD01000013">
    <property type="protein sequence ID" value="OAD42036.1"/>
    <property type="molecule type" value="Genomic_DNA"/>
</dbReference>
<dbReference type="KEGG" id="hyl:LPB072_10985"/>
<evidence type="ECO:0000313" key="1">
    <source>
        <dbReference type="EMBL" id="AOW15558.1"/>
    </source>
</evidence>
<organism evidence="1 4">
    <name type="scientific">Hydrogenophaga crassostreae</name>
    <dbReference type="NCBI Taxonomy" id="1763535"/>
    <lineage>
        <taxon>Bacteria</taxon>
        <taxon>Pseudomonadati</taxon>
        <taxon>Pseudomonadota</taxon>
        <taxon>Betaproteobacteria</taxon>
        <taxon>Burkholderiales</taxon>
        <taxon>Comamonadaceae</taxon>
        <taxon>Hydrogenophaga</taxon>
    </lineage>
</organism>
<dbReference type="EMBL" id="CP017476">
    <property type="protein sequence ID" value="AOW15558.1"/>
    <property type="molecule type" value="Genomic_DNA"/>
</dbReference>
<proteinExistence type="predicted"/>
<evidence type="ECO:0000313" key="4">
    <source>
        <dbReference type="Proteomes" id="UP000185680"/>
    </source>
</evidence>
<reference evidence="1 4" key="2">
    <citation type="submission" date="2016-10" db="EMBL/GenBank/DDBJ databases">
        <title>Hydorgenophaga sp. LPB0072 isolated from gastropod.</title>
        <authorList>
            <person name="Kim E."/>
            <person name="Yi H."/>
        </authorList>
    </citation>
    <scope>NUCLEOTIDE SEQUENCE [LARGE SCALE GENOMIC DNA]</scope>
    <source>
        <strain evidence="1 4">LPB0072</strain>
    </source>
</reference>
<reference evidence="2 3" key="1">
    <citation type="submission" date="2016-02" db="EMBL/GenBank/DDBJ databases">
        <title>Draft genome sequence of Hydrogenophaga sp. LPB0072.</title>
        <authorList>
            <person name="Shin S.-K."/>
            <person name="Yi H."/>
        </authorList>
    </citation>
    <scope>NUCLEOTIDE SEQUENCE [LARGE SCALE GENOMIC DNA]</scope>
    <source>
        <strain evidence="2 3">LPB0072</strain>
    </source>
</reference>
<accession>A0A167I2D0</accession>
<dbReference type="Proteomes" id="UP000185680">
    <property type="component" value="Chromosome"/>
</dbReference>
<keyword evidence="3" id="KW-1185">Reference proteome</keyword>
<dbReference type="RefSeq" id="WP_066090797.1">
    <property type="nucleotide sequence ID" value="NZ_CP017476.1"/>
</dbReference>
<evidence type="ECO:0008006" key="5">
    <source>
        <dbReference type="Google" id="ProtNLM"/>
    </source>
</evidence>
<evidence type="ECO:0000313" key="3">
    <source>
        <dbReference type="Proteomes" id="UP000185657"/>
    </source>
</evidence>
<gene>
    <name evidence="1" type="ORF">LPB072_10985</name>
    <name evidence="2" type="ORF">LPB72_09600</name>
</gene>
<dbReference type="Proteomes" id="UP000185657">
    <property type="component" value="Unassembled WGS sequence"/>
</dbReference>